<keyword evidence="2" id="KW-1185">Reference proteome</keyword>
<sequence>MVASPTDLWRGETLPESLGAGASPRPSLLGESRTRSLDETANGVPRLIASAPQQRPASYSFPKKVSDTESRSYSRCKQDAREDGGPLAFLLDCLGSCGPSLVRAWLLGLVATCVRLWLALGTTWSGLQASTPQRGPAALLCSPLSLLTAALMLCGIAPKTTSRVTACLQLLTDVAVDFAVYTFSFVVFHVIWDDWVG</sequence>
<evidence type="ECO:0000313" key="1">
    <source>
        <dbReference type="EMBL" id="KAG0429193.1"/>
    </source>
</evidence>
<organism evidence="1 2">
    <name type="scientific">Ixodes persulcatus</name>
    <name type="common">Taiga tick</name>
    <dbReference type="NCBI Taxonomy" id="34615"/>
    <lineage>
        <taxon>Eukaryota</taxon>
        <taxon>Metazoa</taxon>
        <taxon>Ecdysozoa</taxon>
        <taxon>Arthropoda</taxon>
        <taxon>Chelicerata</taxon>
        <taxon>Arachnida</taxon>
        <taxon>Acari</taxon>
        <taxon>Parasitiformes</taxon>
        <taxon>Ixodida</taxon>
        <taxon>Ixodoidea</taxon>
        <taxon>Ixodidae</taxon>
        <taxon>Ixodinae</taxon>
        <taxon>Ixodes</taxon>
    </lineage>
</organism>
<evidence type="ECO:0000313" key="2">
    <source>
        <dbReference type="Proteomes" id="UP000805193"/>
    </source>
</evidence>
<comment type="caution">
    <text evidence="1">The sequence shown here is derived from an EMBL/GenBank/DDBJ whole genome shotgun (WGS) entry which is preliminary data.</text>
</comment>
<dbReference type="EMBL" id="JABSTQ010009433">
    <property type="protein sequence ID" value="KAG0429193.1"/>
    <property type="molecule type" value="Genomic_DNA"/>
</dbReference>
<proteinExistence type="predicted"/>
<name>A0AC60Q6D2_IXOPE</name>
<dbReference type="Proteomes" id="UP000805193">
    <property type="component" value="Unassembled WGS sequence"/>
</dbReference>
<reference evidence="1 2" key="1">
    <citation type="journal article" date="2020" name="Cell">
        <title>Large-Scale Comparative Analyses of Tick Genomes Elucidate Their Genetic Diversity and Vector Capacities.</title>
        <authorList>
            <consortium name="Tick Genome and Microbiome Consortium (TIGMIC)"/>
            <person name="Jia N."/>
            <person name="Wang J."/>
            <person name="Shi W."/>
            <person name="Du L."/>
            <person name="Sun Y."/>
            <person name="Zhan W."/>
            <person name="Jiang J.F."/>
            <person name="Wang Q."/>
            <person name="Zhang B."/>
            <person name="Ji P."/>
            <person name="Bell-Sakyi L."/>
            <person name="Cui X.M."/>
            <person name="Yuan T.T."/>
            <person name="Jiang B.G."/>
            <person name="Yang W.F."/>
            <person name="Lam T.T."/>
            <person name="Chang Q.C."/>
            <person name="Ding S.J."/>
            <person name="Wang X.J."/>
            <person name="Zhu J.G."/>
            <person name="Ruan X.D."/>
            <person name="Zhao L."/>
            <person name="Wei J.T."/>
            <person name="Ye R.Z."/>
            <person name="Que T.C."/>
            <person name="Du C.H."/>
            <person name="Zhou Y.H."/>
            <person name="Cheng J.X."/>
            <person name="Dai P.F."/>
            <person name="Guo W.B."/>
            <person name="Han X.H."/>
            <person name="Huang E.J."/>
            <person name="Li L.F."/>
            <person name="Wei W."/>
            <person name="Gao Y.C."/>
            <person name="Liu J.Z."/>
            <person name="Shao H.Z."/>
            <person name="Wang X."/>
            <person name="Wang C.C."/>
            <person name="Yang T.C."/>
            <person name="Huo Q.B."/>
            <person name="Li W."/>
            <person name="Chen H.Y."/>
            <person name="Chen S.E."/>
            <person name="Zhou L.G."/>
            <person name="Ni X.B."/>
            <person name="Tian J.H."/>
            <person name="Sheng Y."/>
            <person name="Liu T."/>
            <person name="Pan Y.S."/>
            <person name="Xia L.Y."/>
            <person name="Li J."/>
            <person name="Zhao F."/>
            <person name="Cao W.C."/>
        </authorList>
    </citation>
    <scope>NUCLEOTIDE SEQUENCE [LARGE SCALE GENOMIC DNA]</scope>
    <source>
        <strain evidence="1">Iper-2018</strain>
    </source>
</reference>
<accession>A0AC60Q6D2</accession>
<gene>
    <name evidence="1" type="ORF">HPB47_023874</name>
</gene>
<protein>
    <submittedName>
        <fullName evidence="1">Uncharacterized protein</fullName>
    </submittedName>
</protein>